<evidence type="ECO:0000256" key="11">
    <source>
        <dbReference type="SAM" id="MobiDB-lite"/>
    </source>
</evidence>
<gene>
    <name evidence="15" type="ORF">TAPDE_000928</name>
</gene>
<dbReference type="AlphaFoldDB" id="R4XAB2"/>
<feature type="domain" description="Pre-mRNA-splicing factor Syf1/CRNKL1-like C-terminal HAT-repeats" evidence="13">
    <location>
        <begin position="387"/>
        <end position="781"/>
    </location>
</feature>
<keyword evidence="5" id="KW-0677">Repeat</keyword>
<dbReference type="FunFam" id="1.25.40.10:FF:000023">
    <property type="entry name" value="Pre-mRNA-splicing factor SYF1"/>
    <property type="match status" value="1"/>
</dbReference>
<dbReference type="STRING" id="1097556.R4XAB2"/>
<keyword evidence="4" id="KW-0747">Spliceosome</keyword>
<dbReference type="InterPro" id="IPR011990">
    <property type="entry name" value="TPR-like_helical_dom_sf"/>
</dbReference>
<evidence type="ECO:0000256" key="10">
    <source>
        <dbReference type="ARBA" id="ARBA00067212"/>
    </source>
</evidence>
<feature type="domain" description="Pre-mRNA-splicing factor SYF1 central HAT repeats" evidence="12">
    <location>
        <begin position="176"/>
        <end position="385"/>
    </location>
</feature>
<dbReference type="InterPro" id="IPR056350">
    <property type="entry name" value="HAT_Syf1_central"/>
</dbReference>
<dbReference type="PANTHER" id="PTHR11246:SF5">
    <property type="entry name" value="PRE-MRNA-SPLICING FACTOR SYF1"/>
    <property type="match status" value="1"/>
</dbReference>
<comment type="subcellular location">
    <subcellularLocation>
        <location evidence="1">Nucleus</location>
    </subcellularLocation>
</comment>
<evidence type="ECO:0000313" key="16">
    <source>
        <dbReference type="Proteomes" id="UP000013776"/>
    </source>
</evidence>
<dbReference type="InterPro" id="IPR045075">
    <property type="entry name" value="Syf1-like"/>
</dbReference>
<sequence>MSLASCIHEGDLVYEEDLLRDPYSIKFWLRYINEQHNRFSRTRNLGPIVLTYERACRELPGSYKLWKMYLDFRLSLMKGLNPGTRSDDFDLLNECFDRALVLLNKMPRLWTDYLEFLMTQTCITKTRRTFDAALRALPITQHSRVWQLYTSWSASAGGLTRRSVLKRNLLIEPDMIEDYVDLLVDLELYDEAAREYTKLLDNNKFRSSKGKSQFQLWSDLCDLLVKHPRDISGINVEAVVRGGINKFTDQRGRLWTSLATYWITSGDLEKARDIFEEGITSVTTVRDFAQIFDAYAEFEEFQISRKMEEVAEKAEESGSDPALDLDLDIRMMRFEQLMDRRPFLVSDVLLRQNPHNVIEWEKRVGLWGDNKEQVVETYTKAIKTINPKLATGKYQLLWRNFSRFYEDHGDLNSARKILEKATKVVYRSVNELADLYCEWAEMELRNEAFDRAVLIMKNATQCPKRSTVSYFDDSLTPQARIHKSSKVWMFYVDLVESVSTIDETRAVYDRMFELKIATPQTVVNYANMLDENQYYEESFKVYERGLDLFKYPVAFELWNLYLTKFMQRYKGTKLERARDLFEQALRDCPPKFAKPIFLMYAIDLEEEHGLVRNAMAVLNRACDAVDLSDRMELFQLYIAKSATNFGLTSTRPIYERALDVLPDAEAATMSLRFASMETRLSEIDRARAIYGHGSQFADPVTKKGYWTAWHDFEVRHGNEDTYATMLQIKRSVASAFNTDANYVSRKVALAQSGQDAEMVDAGVDDDDDGAGRGDAMANLEGRTALAGFVSGGIQGARLPETQDREPNNKTANPDEIALDEDL</sequence>
<evidence type="ECO:0000256" key="4">
    <source>
        <dbReference type="ARBA" id="ARBA00022728"/>
    </source>
</evidence>
<dbReference type="FunFam" id="1.25.40.10:FF:000137">
    <property type="entry name" value="Pre-mRNA-splicing factor syf1"/>
    <property type="match status" value="1"/>
</dbReference>
<evidence type="ECO:0000256" key="9">
    <source>
        <dbReference type="ARBA" id="ARBA00039472"/>
    </source>
</evidence>
<dbReference type="GO" id="GO:0071007">
    <property type="term" value="C:U2-type catalytic step 2 spliceosome"/>
    <property type="evidence" value="ECO:0007669"/>
    <property type="project" value="TreeGrafter"/>
</dbReference>
<evidence type="ECO:0000256" key="2">
    <source>
        <dbReference type="ARBA" id="ARBA00008644"/>
    </source>
</evidence>
<comment type="function">
    <text evidence="8">Involved in pre-mRNA splicing and cell cycle progression.</text>
</comment>
<accession>R4XAB2</accession>
<dbReference type="InterPro" id="IPR055430">
    <property type="entry name" value="HAT_Syf1_CNRKL1_C"/>
</dbReference>
<keyword evidence="3" id="KW-0507">mRNA processing</keyword>
<dbReference type="Pfam" id="PF23220">
    <property type="entry name" value="HAT_Syf1_M"/>
    <property type="match status" value="1"/>
</dbReference>
<evidence type="ECO:0000259" key="14">
    <source>
        <dbReference type="Pfam" id="PF23233"/>
    </source>
</evidence>
<dbReference type="Gene3D" id="1.25.40.10">
    <property type="entry name" value="Tetratricopeptide repeat domain"/>
    <property type="match status" value="4"/>
</dbReference>
<comment type="caution">
    <text evidence="15">The sequence shown here is derived from an EMBL/GenBank/DDBJ whole genome shotgun (WGS) entry which is preliminary data.</text>
</comment>
<dbReference type="GO" id="GO:0000974">
    <property type="term" value="C:Prp19 complex"/>
    <property type="evidence" value="ECO:0007669"/>
    <property type="project" value="TreeGrafter"/>
</dbReference>
<keyword evidence="16" id="KW-1185">Reference proteome</keyword>
<dbReference type="SUPFAM" id="SSF48452">
    <property type="entry name" value="TPR-like"/>
    <property type="match status" value="4"/>
</dbReference>
<dbReference type="GO" id="GO:0071014">
    <property type="term" value="C:post-mRNA release spliceosomal complex"/>
    <property type="evidence" value="ECO:0007669"/>
    <property type="project" value="TreeGrafter"/>
</dbReference>
<feature type="region of interest" description="Disordered" evidence="11">
    <location>
        <begin position="793"/>
        <end position="822"/>
    </location>
</feature>
<proteinExistence type="inferred from homology"/>
<dbReference type="InterPro" id="IPR003107">
    <property type="entry name" value="HAT"/>
</dbReference>
<dbReference type="GO" id="GO:0000349">
    <property type="term" value="P:generation of catalytic spliceosome for first transesterification step"/>
    <property type="evidence" value="ECO:0007669"/>
    <property type="project" value="TreeGrafter"/>
</dbReference>
<dbReference type="EMBL" id="CAHR02000029">
    <property type="protein sequence ID" value="CCG81209.1"/>
    <property type="molecule type" value="Genomic_DNA"/>
</dbReference>
<dbReference type="Pfam" id="PF23231">
    <property type="entry name" value="HAT_Syf1_CNRKL1_C"/>
    <property type="match status" value="1"/>
</dbReference>
<keyword evidence="6" id="KW-0508">mRNA splicing</keyword>
<dbReference type="Pfam" id="PF23233">
    <property type="entry name" value="HAT_Syf1_CNRKL1_N"/>
    <property type="match status" value="1"/>
</dbReference>
<evidence type="ECO:0000256" key="6">
    <source>
        <dbReference type="ARBA" id="ARBA00023187"/>
    </source>
</evidence>
<keyword evidence="7" id="KW-0539">Nucleus</keyword>
<comment type="similarity">
    <text evidence="2">Belongs to the crooked-neck family.</text>
</comment>
<evidence type="ECO:0000256" key="8">
    <source>
        <dbReference type="ARBA" id="ARBA00037272"/>
    </source>
</evidence>
<reference evidence="15 16" key="1">
    <citation type="journal article" date="2013" name="MBio">
        <title>Genome sequencing of the plant pathogen Taphrina deformans, the causal agent of peach leaf curl.</title>
        <authorList>
            <person name="Cisse O.H."/>
            <person name="Almeida J.M.G.C.F."/>
            <person name="Fonseca A."/>
            <person name="Kumar A.A."/>
            <person name="Salojaervi J."/>
            <person name="Overmyer K."/>
            <person name="Hauser P.M."/>
            <person name="Pagni M."/>
        </authorList>
    </citation>
    <scope>NUCLEOTIDE SEQUENCE [LARGE SCALE GENOMIC DNA]</scope>
    <source>
        <strain evidence="16">PYCC 5710 / ATCC 11124 / CBS 356.35 / IMI 108563 / JCM 9778 / NBRC 8474</strain>
    </source>
</reference>
<feature type="domain" description="Pre-mRNA-splicing factor Syf1-like N-terminal HAT-repeats" evidence="14">
    <location>
        <begin position="11"/>
        <end position="174"/>
    </location>
</feature>
<protein>
    <recommendedName>
        <fullName evidence="9">Pre-mRNA-splicing factor SYF1</fullName>
    </recommendedName>
    <alternativeName>
        <fullName evidence="10">Pre-mRNA-splicing factor syf1</fullName>
    </alternativeName>
</protein>
<evidence type="ECO:0000259" key="12">
    <source>
        <dbReference type="Pfam" id="PF23220"/>
    </source>
</evidence>
<dbReference type="InterPro" id="IPR055433">
    <property type="entry name" value="HAT_Syf1-like_N"/>
</dbReference>
<evidence type="ECO:0000259" key="13">
    <source>
        <dbReference type="Pfam" id="PF23231"/>
    </source>
</evidence>
<evidence type="ECO:0000256" key="7">
    <source>
        <dbReference type="ARBA" id="ARBA00023242"/>
    </source>
</evidence>
<organism evidence="15 16">
    <name type="scientific">Taphrina deformans (strain PYCC 5710 / ATCC 11124 / CBS 356.35 / IMI 108563 / JCM 9778 / NBRC 8474)</name>
    <name type="common">Peach leaf curl fungus</name>
    <name type="synonym">Lalaria deformans</name>
    <dbReference type="NCBI Taxonomy" id="1097556"/>
    <lineage>
        <taxon>Eukaryota</taxon>
        <taxon>Fungi</taxon>
        <taxon>Dikarya</taxon>
        <taxon>Ascomycota</taxon>
        <taxon>Taphrinomycotina</taxon>
        <taxon>Taphrinomycetes</taxon>
        <taxon>Taphrinales</taxon>
        <taxon>Taphrinaceae</taxon>
        <taxon>Taphrina</taxon>
    </lineage>
</organism>
<evidence type="ECO:0000256" key="3">
    <source>
        <dbReference type="ARBA" id="ARBA00022664"/>
    </source>
</evidence>
<evidence type="ECO:0000313" key="15">
    <source>
        <dbReference type="EMBL" id="CCG81209.1"/>
    </source>
</evidence>
<dbReference type="SMART" id="SM00386">
    <property type="entry name" value="HAT"/>
    <property type="match status" value="12"/>
</dbReference>
<dbReference type="PANTHER" id="PTHR11246">
    <property type="entry name" value="PRE-MRNA SPLICING FACTOR"/>
    <property type="match status" value="1"/>
</dbReference>
<dbReference type="VEuPathDB" id="FungiDB:TAPDE_000928"/>
<evidence type="ECO:0000256" key="1">
    <source>
        <dbReference type="ARBA" id="ARBA00004123"/>
    </source>
</evidence>
<evidence type="ECO:0000256" key="5">
    <source>
        <dbReference type="ARBA" id="ARBA00022737"/>
    </source>
</evidence>
<name>R4XAB2_TAPDE</name>
<dbReference type="eggNOG" id="KOG2047">
    <property type="taxonomic scope" value="Eukaryota"/>
</dbReference>
<dbReference type="OrthoDB" id="10067343at2759"/>
<dbReference type="Proteomes" id="UP000013776">
    <property type="component" value="Unassembled WGS sequence"/>
</dbReference>